<proteinExistence type="predicted"/>
<comment type="caution">
    <text evidence="2">The sequence shown here is derived from an EMBL/GenBank/DDBJ whole genome shotgun (WGS) entry which is preliminary data.</text>
</comment>
<dbReference type="Proteomes" id="UP000324376">
    <property type="component" value="Unassembled WGS sequence"/>
</dbReference>
<dbReference type="AlphaFoldDB" id="A0A5S5C6Q4"/>
<dbReference type="EMBL" id="VNHU01000003">
    <property type="protein sequence ID" value="TYP75034.1"/>
    <property type="molecule type" value="Genomic_DNA"/>
</dbReference>
<gene>
    <name evidence="2" type="ORF">BD809_10396</name>
</gene>
<organism evidence="2 3">
    <name type="scientific">Aquimarina intermedia</name>
    <dbReference type="NCBI Taxonomy" id="350814"/>
    <lineage>
        <taxon>Bacteria</taxon>
        <taxon>Pseudomonadati</taxon>
        <taxon>Bacteroidota</taxon>
        <taxon>Flavobacteriia</taxon>
        <taxon>Flavobacteriales</taxon>
        <taxon>Flavobacteriaceae</taxon>
        <taxon>Aquimarina</taxon>
    </lineage>
</organism>
<keyword evidence="3" id="KW-1185">Reference proteome</keyword>
<sequence>MKITTIIFSLFFAASAYTFYTIGDRIDNPNPTQNDSNQQRTIQSVEKSKIKIPTNG</sequence>
<name>A0A5S5C6Q4_9FLAO</name>
<accession>A0A5S5C6Q4</accession>
<evidence type="ECO:0000313" key="2">
    <source>
        <dbReference type="EMBL" id="TYP75034.1"/>
    </source>
</evidence>
<protein>
    <submittedName>
        <fullName evidence="2">Uncharacterized protein</fullName>
    </submittedName>
</protein>
<evidence type="ECO:0000313" key="3">
    <source>
        <dbReference type="Proteomes" id="UP000324376"/>
    </source>
</evidence>
<feature type="region of interest" description="Disordered" evidence="1">
    <location>
        <begin position="27"/>
        <end position="56"/>
    </location>
</feature>
<feature type="compositionally biased region" description="Polar residues" evidence="1">
    <location>
        <begin position="29"/>
        <end position="45"/>
    </location>
</feature>
<evidence type="ECO:0000256" key="1">
    <source>
        <dbReference type="SAM" id="MobiDB-lite"/>
    </source>
</evidence>
<reference evidence="2 3" key="1">
    <citation type="submission" date="2019-07" db="EMBL/GenBank/DDBJ databases">
        <title>Genomic Encyclopedia of Archaeal and Bacterial Type Strains, Phase II (KMG-II): from individual species to whole genera.</title>
        <authorList>
            <person name="Goeker M."/>
        </authorList>
    </citation>
    <scope>NUCLEOTIDE SEQUENCE [LARGE SCALE GENOMIC DNA]</scope>
    <source>
        <strain evidence="2 3">DSM 17527</strain>
    </source>
</reference>